<proteinExistence type="predicted"/>
<organism evidence="11 12">
    <name type="scientific">Aequorivita antarctica</name>
    <dbReference type="NCBI Taxonomy" id="153266"/>
    <lineage>
        <taxon>Bacteria</taxon>
        <taxon>Pseudomonadati</taxon>
        <taxon>Bacteroidota</taxon>
        <taxon>Flavobacteriia</taxon>
        <taxon>Flavobacteriales</taxon>
        <taxon>Flavobacteriaceae</taxon>
        <taxon>Aequorivita</taxon>
    </lineage>
</organism>
<dbReference type="Pfam" id="PF00884">
    <property type="entry name" value="Sulfatase"/>
    <property type="match status" value="1"/>
</dbReference>
<evidence type="ECO:0000313" key="11">
    <source>
        <dbReference type="EMBL" id="TXD72545.1"/>
    </source>
</evidence>
<evidence type="ECO:0000256" key="1">
    <source>
        <dbReference type="ARBA" id="ARBA00004651"/>
    </source>
</evidence>
<comment type="subcellular location">
    <subcellularLocation>
        <location evidence="1">Cell membrane</location>
        <topology evidence="1">Multi-pass membrane protein</topology>
    </subcellularLocation>
</comment>
<feature type="binding site" evidence="8">
    <location>
        <position position="517"/>
    </location>
    <ligand>
        <name>Mn(2+)</name>
        <dbReference type="ChEBI" id="CHEBI:29035"/>
    </ligand>
</feature>
<keyword evidence="7" id="KW-0479">Metal-binding</keyword>
<dbReference type="RefSeq" id="WP_111844960.1">
    <property type="nucleotide sequence ID" value="NZ_UEGI01000011.1"/>
</dbReference>
<feature type="domain" description="Sulfatase N-terminal" evidence="10">
    <location>
        <begin position="284"/>
        <end position="567"/>
    </location>
</feature>
<feature type="transmembrane region" description="Helical" evidence="9">
    <location>
        <begin position="14"/>
        <end position="39"/>
    </location>
</feature>
<keyword evidence="4 9" id="KW-1133">Transmembrane helix</keyword>
<evidence type="ECO:0000256" key="3">
    <source>
        <dbReference type="ARBA" id="ARBA00022692"/>
    </source>
</evidence>
<keyword evidence="11" id="KW-0378">Hydrolase</keyword>
<dbReference type="InterPro" id="IPR050448">
    <property type="entry name" value="OpgB/LTA_synthase_biosynth"/>
</dbReference>
<feature type="transmembrane region" description="Helical" evidence="9">
    <location>
        <begin position="182"/>
        <end position="199"/>
    </location>
</feature>
<dbReference type="InterPro" id="IPR017850">
    <property type="entry name" value="Alkaline_phosphatase_core_sf"/>
</dbReference>
<protein>
    <submittedName>
        <fullName evidence="11">Sulfatase-like hydrolase/transferase</fullName>
    </submittedName>
</protein>
<evidence type="ECO:0000256" key="2">
    <source>
        <dbReference type="ARBA" id="ARBA00022475"/>
    </source>
</evidence>
<evidence type="ECO:0000313" key="12">
    <source>
        <dbReference type="Proteomes" id="UP000321497"/>
    </source>
</evidence>
<keyword evidence="5 9" id="KW-0472">Membrane</keyword>
<dbReference type="GO" id="GO:0005886">
    <property type="term" value="C:plasma membrane"/>
    <property type="evidence" value="ECO:0007669"/>
    <property type="project" value="UniProtKB-SubCell"/>
</dbReference>
<keyword evidence="7" id="KW-0464">Manganese</keyword>
<dbReference type="SUPFAM" id="SSF53649">
    <property type="entry name" value="Alkaline phosphatase-like"/>
    <property type="match status" value="1"/>
</dbReference>
<sequence>MALFSSFFPKRFRLLWYFVGTYIVLSTIIRLVFIFWMLGEVDTSFFKIGNTLLIGFLFDVGTVSFFAIPYALYLLVFPKKWYGSLFDRIVTWFAYTLGLVIFLFSFFAEITFWEEFKNRFNFIAVDYLIYTYEVVKNINESYPIPLLVSGILLLTAFLLFMTKRKGIFHKTFNNETSFRQKLLPSAFFITIAAIFALFVKNKDAEQFENRYNNEIAKTGIYSFFAAFQNNELSFTDFYKTLPVNEVFAEVNNEFRKRGDSLLFPEKNLIYRNIGNTDSLPELKPNVIFICVESLSAKFLESFGSTENITPTLDSLANHSLFFTNLFANGTRTVRGMEAITLSIPPTPGRSIVKRENNQHLFTIGEVFKQKGYGRNFFYGGDGYFDNMNSFFGGNGFNIVDRGRGFLMDASITTTRTNIEDDEVTFENAWGIADGDIYNKVIKVADEAHSAGKPFFDFVMTTSNHRPYTYPEGKIDIPSGSGRSGAVKYTDYAIGEFLRKAQKKAWYKNTIIIIMADHCASSAGRQELDVKNYHIPGLMLNLPNTPPQKVDKMASQIDIFPTLFSLLNWNYNSNLYGTDVLKMKPEEERAFVGTYRKLGLLKGDDKVMVLGDQEVSNSYQWNRETNELLPLKEDETFLKEIISNYQTADYLFSNGGLKLNSLGLED</sequence>
<keyword evidence="11" id="KW-0808">Transferase</keyword>
<evidence type="ECO:0000256" key="5">
    <source>
        <dbReference type="ARBA" id="ARBA00023136"/>
    </source>
</evidence>
<dbReference type="PANTHER" id="PTHR47371">
    <property type="entry name" value="LIPOTEICHOIC ACID SYNTHASE"/>
    <property type="match status" value="1"/>
</dbReference>
<keyword evidence="12" id="KW-1185">Reference proteome</keyword>
<feature type="transmembrane region" description="Helical" evidence="9">
    <location>
        <begin position="89"/>
        <end position="108"/>
    </location>
</feature>
<evidence type="ECO:0000256" key="9">
    <source>
        <dbReference type="SAM" id="Phobius"/>
    </source>
</evidence>
<gene>
    <name evidence="11" type="ORF">ESU54_12080</name>
</gene>
<feature type="binding site" evidence="7">
    <location>
        <position position="464"/>
    </location>
    <ligand>
        <name>substrate</name>
    </ligand>
</feature>
<feature type="active site" evidence="6">
    <location>
        <position position="332"/>
    </location>
</feature>
<dbReference type="PIRSF" id="PIRSF005091">
    <property type="entry name" value="Mmb_sulf_HI1246"/>
    <property type="match status" value="1"/>
</dbReference>
<evidence type="ECO:0000256" key="6">
    <source>
        <dbReference type="PIRSR" id="PIRSR005091-1"/>
    </source>
</evidence>
<dbReference type="GO" id="GO:0016740">
    <property type="term" value="F:transferase activity"/>
    <property type="evidence" value="ECO:0007669"/>
    <property type="project" value="UniProtKB-KW"/>
</dbReference>
<reference evidence="11 12" key="1">
    <citation type="submission" date="2019-08" db="EMBL/GenBank/DDBJ databases">
        <title>Genome of Aequorivita antarctica SW49 (type strain).</title>
        <authorList>
            <person name="Bowman J.P."/>
        </authorList>
    </citation>
    <scope>NUCLEOTIDE SEQUENCE [LARGE SCALE GENOMIC DNA]</scope>
    <source>
        <strain evidence="11 12">SW49</strain>
    </source>
</reference>
<keyword evidence="3 9" id="KW-0812">Transmembrane</keyword>
<dbReference type="GO" id="GO:0046872">
    <property type="term" value="F:metal ion binding"/>
    <property type="evidence" value="ECO:0007669"/>
    <property type="project" value="UniProtKB-KW"/>
</dbReference>
<dbReference type="EMBL" id="VORT01000008">
    <property type="protein sequence ID" value="TXD72545.1"/>
    <property type="molecule type" value="Genomic_DNA"/>
</dbReference>
<name>A0A5C6YY52_9FLAO</name>
<dbReference type="Gene3D" id="3.40.720.10">
    <property type="entry name" value="Alkaline Phosphatase, subunit A"/>
    <property type="match status" value="1"/>
</dbReference>
<feature type="binding site" evidence="8">
    <location>
        <position position="292"/>
    </location>
    <ligand>
        <name>Mn(2+)</name>
        <dbReference type="ChEBI" id="CHEBI:29035"/>
    </ligand>
</feature>
<accession>A0A5C6YY52</accession>
<dbReference type="PANTHER" id="PTHR47371:SF3">
    <property type="entry name" value="PHOSPHOGLYCEROL TRANSFERASE I"/>
    <property type="match status" value="1"/>
</dbReference>
<dbReference type="InterPro" id="IPR000917">
    <property type="entry name" value="Sulfatase_N"/>
</dbReference>
<feature type="binding site" evidence="8">
    <location>
        <position position="332"/>
    </location>
    <ligand>
        <name>Mn(2+)</name>
        <dbReference type="ChEBI" id="CHEBI:29035"/>
    </ligand>
</feature>
<evidence type="ECO:0000259" key="10">
    <source>
        <dbReference type="Pfam" id="PF00884"/>
    </source>
</evidence>
<comment type="caution">
    <text evidence="11">The sequence shown here is derived from an EMBL/GenBank/DDBJ whole genome shotgun (WGS) entry which is preliminary data.</text>
</comment>
<feature type="transmembrane region" description="Helical" evidence="9">
    <location>
        <begin position="51"/>
        <end position="77"/>
    </location>
</feature>
<feature type="binding site" evidence="8">
    <location>
        <position position="516"/>
    </location>
    <ligand>
        <name>Mn(2+)</name>
        <dbReference type="ChEBI" id="CHEBI:29035"/>
    </ligand>
</feature>
<dbReference type="AlphaFoldDB" id="A0A5C6YY52"/>
<dbReference type="OrthoDB" id="9777768at2"/>
<evidence type="ECO:0000256" key="8">
    <source>
        <dbReference type="PIRSR" id="PIRSR005091-3"/>
    </source>
</evidence>
<keyword evidence="2" id="KW-1003">Cell membrane</keyword>
<dbReference type="CDD" id="cd16015">
    <property type="entry name" value="LTA_synthase"/>
    <property type="match status" value="1"/>
</dbReference>
<evidence type="ECO:0000256" key="4">
    <source>
        <dbReference type="ARBA" id="ARBA00022989"/>
    </source>
</evidence>
<dbReference type="InterPro" id="IPR012160">
    <property type="entry name" value="LtaS-like"/>
</dbReference>
<dbReference type="GO" id="GO:0016787">
    <property type="term" value="F:hydrolase activity"/>
    <property type="evidence" value="ECO:0007669"/>
    <property type="project" value="UniProtKB-KW"/>
</dbReference>
<dbReference type="Gene3D" id="3.30.1120.80">
    <property type="match status" value="1"/>
</dbReference>
<feature type="transmembrane region" description="Helical" evidence="9">
    <location>
        <begin position="142"/>
        <end position="161"/>
    </location>
</feature>
<dbReference type="Proteomes" id="UP000321497">
    <property type="component" value="Unassembled WGS sequence"/>
</dbReference>
<evidence type="ECO:0000256" key="7">
    <source>
        <dbReference type="PIRSR" id="PIRSR005091-2"/>
    </source>
</evidence>